<dbReference type="PATRIC" id="fig|1705578.3.peg.3793"/>
<protein>
    <submittedName>
        <fullName evidence="1">Uncharacterized protein</fullName>
    </submittedName>
</protein>
<evidence type="ECO:0000313" key="2">
    <source>
        <dbReference type="EMBL" id="OBR91006.1"/>
    </source>
</evidence>
<comment type="caution">
    <text evidence="1">The sequence shown here is derived from an EMBL/GenBank/DDBJ whole genome shotgun (WGS) entry which is preliminary data.</text>
</comment>
<evidence type="ECO:0000313" key="4">
    <source>
        <dbReference type="Proteomes" id="UP000093694"/>
    </source>
</evidence>
<reference evidence="1 3" key="1">
    <citation type="journal article" date="2015" name="Biotechnol. Bioeng.">
        <title>Genome sequence and phenotypic characterization of Caulobacter segnis.</title>
        <authorList>
            <person name="Patel S."/>
            <person name="Fletcher B."/>
            <person name="Scott D.C."/>
            <person name="Ely B."/>
        </authorList>
    </citation>
    <scope>NUCLEOTIDE SEQUENCE [LARGE SCALE GENOMIC DNA]</scope>
    <source>
        <strain evidence="1 3">PS02</strain>
    </source>
</reference>
<sequence length="34" mass="4015">MQHSQNISDMTSDFRVLEYEHIIATDSNTMNEKE</sequence>
<dbReference type="EMBL" id="LITQ01000062">
    <property type="protein sequence ID" value="OAA84071.1"/>
    <property type="molecule type" value="Genomic_DNA"/>
</dbReference>
<proteinExistence type="predicted"/>
<organism evidence="1 3">
    <name type="scientific">Clostridium coskatii</name>
    <dbReference type="NCBI Taxonomy" id="1705578"/>
    <lineage>
        <taxon>Bacteria</taxon>
        <taxon>Bacillati</taxon>
        <taxon>Bacillota</taxon>
        <taxon>Clostridia</taxon>
        <taxon>Eubacteriales</taxon>
        <taxon>Clostridiaceae</taxon>
        <taxon>Clostridium</taxon>
    </lineage>
</organism>
<dbReference type="Proteomes" id="UP000093694">
    <property type="component" value="Unassembled WGS sequence"/>
</dbReference>
<evidence type="ECO:0000313" key="3">
    <source>
        <dbReference type="Proteomes" id="UP000077384"/>
    </source>
</evidence>
<gene>
    <name evidence="2" type="ORF">CLCOS_37400</name>
    <name evidence="1" type="ORF">WX73_03535</name>
</gene>
<dbReference type="EMBL" id="LROR01000084">
    <property type="protein sequence ID" value="OBR91006.1"/>
    <property type="molecule type" value="Genomic_DNA"/>
</dbReference>
<reference evidence="2 4" key="2">
    <citation type="journal article" date="2016" name="Front. Microbiol.">
        <title>Industrial Acetogenic Biocatalysts: A Comparative Metabolic and Genomic Analysis.</title>
        <authorList>
            <person name="Bengelsdorf F."/>
            <person name="Poehlein A."/>
            <person name="Sonja S."/>
            <person name="Erz C."/>
            <person name="Hummel T."/>
            <person name="Hoffmeister S."/>
            <person name="Daniel R."/>
            <person name="Durre P."/>
        </authorList>
    </citation>
    <scope>NUCLEOTIDE SEQUENCE [LARGE SCALE GENOMIC DNA]</scope>
    <source>
        <strain evidence="2 4">PTA-10522</strain>
    </source>
</reference>
<keyword evidence="4" id="KW-1185">Reference proteome</keyword>
<name>A0A168M3T3_9CLOT</name>
<dbReference type="AlphaFoldDB" id="A0A168M3T3"/>
<dbReference type="Proteomes" id="UP000077384">
    <property type="component" value="Unassembled WGS sequence"/>
</dbReference>
<evidence type="ECO:0000313" key="1">
    <source>
        <dbReference type="EMBL" id="OAA84071.1"/>
    </source>
</evidence>
<accession>A0A168M3T3</accession>